<keyword evidence="15" id="KW-1185">Reference proteome</keyword>
<keyword evidence="9 12" id="KW-0472">Membrane</keyword>
<feature type="transmembrane region" description="Helical" evidence="12">
    <location>
        <begin position="309"/>
        <end position="328"/>
    </location>
</feature>
<feature type="non-terminal residue" evidence="14">
    <location>
        <position position="757"/>
    </location>
</feature>
<evidence type="ECO:0000256" key="4">
    <source>
        <dbReference type="ARBA" id="ARBA00022692"/>
    </source>
</evidence>
<evidence type="ECO:0000256" key="10">
    <source>
        <dbReference type="ARBA" id="ARBA00023157"/>
    </source>
</evidence>
<evidence type="ECO:0000256" key="3">
    <source>
        <dbReference type="ARBA" id="ARBA00022448"/>
    </source>
</evidence>
<feature type="transmembrane region" description="Helical" evidence="12">
    <location>
        <begin position="548"/>
        <end position="567"/>
    </location>
</feature>
<protein>
    <recommendedName>
        <fullName evidence="13">SSD domain-containing protein</fullName>
    </recommendedName>
</protein>
<evidence type="ECO:0000256" key="9">
    <source>
        <dbReference type="ARBA" id="ARBA00023136"/>
    </source>
</evidence>
<comment type="subcellular location">
    <subcellularLocation>
        <location evidence="1">Endomembrane system</location>
        <topology evidence="1">Multi-pass membrane protein</topology>
    </subcellularLocation>
</comment>
<dbReference type="Pfam" id="PF16414">
    <property type="entry name" value="NPC1_N"/>
    <property type="match status" value="1"/>
</dbReference>
<dbReference type="SUPFAM" id="SSF82866">
    <property type="entry name" value="Multidrug efflux transporter AcrB transmembrane domain"/>
    <property type="match status" value="1"/>
</dbReference>
<dbReference type="OrthoDB" id="6510177at2759"/>
<feature type="domain" description="SSD" evidence="13">
    <location>
        <begin position="543"/>
        <end position="711"/>
    </location>
</feature>
<dbReference type="GO" id="GO:0016020">
    <property type="term" value="C:membrane"/>
    <property type="evidence" value="ECO:0007669"/>
    <property type="project" value="TreeGrafter"/>
</dbReference>
<dbReference type="GO" id="GO:0015918">
    <property type="term" value="P:sterol transport"/>
    <property type="evidence" value="ECO:0007669"/>
    <property type="project" value="TreeGrafter"/>
</dbReference>
<evidence type="ECO:0000256" key="6">
    <source>
        <dbReference type="ARBA" id="ARBA00022989"/>
    </source>
</evidence>
<reference evidence="14 15" key="1">
    <citation type="journal article" date="2018" name="G3 (Bethesda)">
        <title>Phylogenetic and Phylogenomic Definition of Rhizopus Species.</title>
        <authorList>
            <person name="Gryganskyi A.P."/>
            <person name="Golan J."/>
            <person name="Dolatabadi S."/>
            <person name="Mondo S."/>
            <person name="Robb S."/>
            <person name="Idnurm A."/>
            <person name="Muszewska A."/>
            <person name="Steczkiewicz K."/>
            <person name="Masonjones S."/>
            <person name="Liao H.L."/>
            <person name="Gajdeczka M.T."/>
            <person name="Anike F."/>
            <person name="Vuek A."/>
            <person name="Anishchenko I.M."/>
            <person name="Voigt K."/>
            <person name="de Hoog G.S."/>
            <person name="Smith M.E."/>
            <person name="Heitman J."/>
            <person name="Vilgalys R."/>
            <person name="Stajich J.E."/>
        </authorList>
    </citation>
    <scope>NUCLEOTIDE SEQUENCE [LARGE SCALE GENOMIC DNA]</scope>
    <source>
        <strain evidence="14 15">LSU 92-RS-03</strain>
    </source>
</reference>
<name>A0A367KCL8_RHIST</name>
<feature type="transmembrane region" description="Helical" evidence="12">
    <location>
        <begin position="686"/>
        <end position="711"/>
    </location>
</feature>
<keyword evidence="10" id="KW-1015">Disulfide bond</keyword>
<organism evidence="14 15">
    <name type="scientific">Rhizopus stolonifer</name>
    <name type="common">Rhizopus nigricans</name>
    <dbReference type="NCBI Taxonomy" id="4846"/>
    <lineage>
        <taxon>Eukaryota</taxon>
        <taxon>Fungi</taxon>
        <taxon>Fungi incertae sedis</taxon>
        <taxon>Mucoromycota</taxon>
        <taxon>Mucoromycotina</taxon>
        <taxon>Mucoromycetes</taxon>
        <taxon>Mucorales</taxon>
        <taxon>Mucorineae</taxon>
        <taxon>Rhizopodaceae</taxon>
        <taxon>Rhizopus</taxon>
    </lineage>
</organism>
<keyword evidence="4 12" id="KW-0812">Transmembrane</keyword>
<dbReference type="InterPro" id="IPR053956">
    <property type="entry name" value="NPC1_MLD"/>
</dbReference>
<dbReference type="PANTHER" id="PTHR45727">
    <property type="entry name" value="NPC INTRACELLULAR CHOLESTEROL TRANSPORTER 1"/>
    <property type="match status" value="1"/>
</dbReference>
<evidence type="ECO:0000313" key="14">
    <source>
        <dbReference type="EMBL" id="RCH99993.1"/>
    </source>
</evidence>
<comment type="similarity">
    <text evidence="2">Belongs to the patched family.</text>
</comment>
<evidence type="ECO:0000256" key="11">
    <source>
        <dbReference type="ARBA" id="ARBA00023180"/>
    </source>
</evidence>
<evidence type="ECO:0000259" key="13">
    <source>
        <dbReference type="PROSITE" id="PS50156"/>
    </source>
</evidence>
<keyword evidence="11" id="KW-0325">Glycoprotein</keyword>
<evidence type="ECO:0000256" key="1">
    <source>
        <dbReference type="ARBA" id="ARBA00004127"/>
    </source>
</evidence>
<evidence type="ECO:0000256" key="8">
    <source>
        <dbReference type="ARBA" id="ARBA00023098"/>
    </source>
</evidence>
<feature type="transmembrane region" description="Helical" evidence="12">
    <location>
        <begin position="607"/>
        <end position="631"/>
    </location>
</feature>
<dbReference type="Pfam" id="PF12349">
    <property type="entry name" value="Sterol-sensing"/>
    <property type="match status" value="1"/>
</dbReference>
<dbReference type="GO" id="GO:0006629">
    <property type="term" value="P:lipid metabolic process"/>
    <property type="evidence" value="ECO:0007669"/>
    <property type="project" value="UniProtKB-KW"/>
</dbReference>
<dbReference type="InterPro" id="IPR032190">
    <property type="entry name" value="NPC1_N"/>
</dbReference>
<keyword evidence="8" id="KW-0443">Lipid metabolism</keyword>
<keyword evidence="5" id="KW-0732">Signal</keyword>
<proteinExistence type="inferred from homology"/>
<keyword evidence="7" id="KW-0445">Lipid transport</keyword>
<keyword evidence="3" id="KW-0813">Transport</keyword>
<evidence type="ECO:0000256" key="12">
    <source>
        <dbReference type="SAM" id="Phobius"/>
    </source>
</evidence>
<sequence>MRGQYDKDFFTKLPYVNNVPATAPESSSFRKLLVNTCGVEYMTGPTCCDESQLDSLVSQVKQAKAIIGSCPACWKNFLQFWCSFTCSPNQSTFVNITAAEPTNDNDMFAVSNANYWVGDNFGTQFYDSCKDIKFTSSNDFAMDLIGGGAKNWYGMVSYMGTKRPGLGSPFQIDFPPLNQTDCQAVCPVLPPTPKEEPECYIGLLRCWSFTMLITYATILVLFVILLVAKNKKAGQWLQRFLGVDLDRMEARRLYERLVISDDHDEDALEDEDDDEANHLLDPDYTPRRYWLNSRLQNWFYYQGLVCARYPWAVIMTSLVFVSICSLGWSRFSIERSPIHLWVSPTSTALAQKAHFDENFTPFYRTTQLFFVNEADAPIASGERLENLFRLEDEIRQLKSPSGHTLQDICFHPTGDACIIQSVTGYWQSDIDNYDPDQWESKLEKCTSQPSLCLPEFLQPLKPEMLLGGYQDQNYLTARAFVVTFVLRNSLNATETAKSEQWEKALLANILTHVNNRPEWEGVRISYSTESSLETELNKSSNTDAGTVIISYLVMFIYASIALGRLTSLNPRRLLIDSKFSLGICGILIVIFSVSSAVGIFSFTGKKITLIIAEVIPFLVLAVGVDNIFILCHEYQRRVELGQDESIEERAAKTLGKMGPSIFLSSLSETIAFGLGTLVTMPAVSSFAIVASIAVFIDFVLQVTCFVSCLVLDAHRTQNNRVDCVPCVRIKAPEVIEKEGILQQLVKYYYVPFILNRV</sequence>
<dbReference type="EMBL" id="PJQM01001889">
    <property type="protein sequence ID" value="RCH99993.1"/>
    <property type="molecule type" value="Genomic_DNA"/>
</dbReference>
<dbReference type="InterPro" id="IPR053958">
    <property type="entry name" value="HMGCR/SNAP/NPC1-like_SSD"/>
</dbReference>
<dbReference type="GO" id="GO:0012505">
    <property type="term" value="C:endomembrane system"/>
    <property type="evidence" value="ECO:0007669"/>
    <property type="project" value="UniProtKB-SubCell"/>
</dbReference>
<gene>
    <name evidence="14" type="ORF">CU098_002250</name>
</gene>
<dbReference type="Gene3D" id="1.20.1640.10">
    <property type="entry name" value="Multidrug efflux transporter AcrB transmembrane domain"/>
    <property type="match status" value="1"/>
</dbReference>
<dbReference type="Proteomes" id="UP000253551">
    <property type="component" value="Unassembled WGS sequence"/>
</dbReference>
<dbReference type="Pfam" id="PF22314">
    <property type="entry name" value="NPC1_MLD"/>
    <property type="match status" value="1"/>
</dbReference>
<dbReference type="FunFam" id="1.20.1640.10:FF:000008">
    <property type="entry name" value="NPC intracellular cholesterol transporter 1"/>
    <property type="match status" value="1"/>
</dbReference>
<evidence type="ECO:0000256" key="2">
    <source>
        <dbReference type="ARBA" id="ARBA00005585"/>
    </source>
</evidence>
<evidence type="ECO:0000256" key="5">
    <source>
        <dbReference type="ARBA" id="ARBA00022729"/>
    </source>
</evidence>
<dbReference type="PROSITE" id="PS50156">
    <property type="entry name" value="SSD"/>
    <property type="match status" value="1"/>
</dbReference>
<feature type="transmembrane region" description="Helical" evidence="12">
    <location>
        <begin position="579"/>
        <end position="601"/>
    </location>
</feature>
<dbReference type="AlphaFoldDB" id="A0A367KCL8"/>
<dbReference type="STRING" id="4846.A0A367KCL8"/>
<feature type="transmembrane region" description="Helical" evidence="12">
    <location>
        <begin position="661"/>
        <end position="680"/>
    </location>
</feature>
<evidence type="ECO:0000313" key="15">
    <source>
        <dbReference type="Proteomes" id="UP000253551"/>
    </source>
</evidence>
<dbReference type="GO" id="GO:0032934">
    <property type="term" value="F:sterol binding"/>
    <property type="evidence" value="ECO:0007669"/>
    <property type="project" value="TreeGrafter"/>
</dbReference>
<accession>A0A367KCL8</accession>
<keyword evidence="6 12" id="KW-1133">Transmembrane helix</keyword>
<dbReference type="PANTHER" id="PTHR45727:SF2">
    <property type="entry name" value="NPC INTRACELLULAR CHOLESTEROL TRANSPORTER 1"/>
    <property type="match status" value="1"/>
</dbReference>
<feature type="transmembrane region" description="Helical" evidence="12">
    <location>
        <begin position="207"/>
        <end position="228"/>
    </location>
</feature>
<dbReference type="InterPro" id="IPR000731">
    <property type="entry name" value="SSD"/>
</dbReference>
<evidence type="ECO:0000256" key="7">
    <source>
        <dbReference type="ARBA" id="ARBA00023055"/>
    </source>
</evidence>
<comment type="caution">
    <text evidence="14">The sequence shown here is derived from an EMBL/GenBank/DDBJ whole genome shotgun (WGS) entry which is preliminary data.</text>
</comment>